<dbReference type="AlphaFoldDB" id="A0A511B8Y9"/>
<comment type="caution">
    <text evidence="2">The sequence shown here is derived from an EMBL/GenBank/DDBJ whole genome shotgun (WGS) entry which is preliminary data.</text>
</comment>
<accession>A0A511B8Y9</accession>
<protein>
    <submittedName>
        <fullName evidence="2">Uncharacterized protein</fullName>
    </submittedName>
</protein>
<feature type="region of interest" description="Disordered" evidence="1">
    <location>
        <begin position="45"/>
        <end position="94"/>
    </location>
</feature>
<dbReference type="EMBL" id="BJVA01000006">
    <property type="protein sequence ID" value="GEK96171.1"/>
    <property type="molecule type" value="Genomic_DNA"/>
</dbReference>
<name>A0A511B8Y9_9PROT</name>
<evidence type="ECO:0000313" key="3">
    <source>
        <dbReference type="Proteomes" id="UP000321079"/>
    </source>
</evidence>
<dbReference type="Proteomes" id="UP000321079">
    <property type="component" value="Unassembled WGS sequence"/>
</dbReference>
<feature type="compositionally biased region" description="Basic and acidic residues" evidence="1">
    <location>
        <begin position="83"/>
        <end position="94"/>
    </location>
</feature>
<proteinExistence type="predicted"/>
<keyword evidence="3" id="KW-1185">Reference proteome</keyword>
<evidence type="ECO:0000256" key="1">
    <source>
        <dbReference type="SAM" id="MobiDB-lite"/>
    </source>
</evidence>
<sequence>MIRKNVSKKMQGQGLSRTFGEAIEPLIDPVNPFIASNPHGVLARNGKGFDRTGHDGLSPGRLKKHAKTGCGHPGADNAFSHNHSPDTTRRTGKD</sequence>
<organism evidence="2 3">
    <name type="scientific">Gluconobacter kanchanaburiensis NBRC 103587</name>
    <dbReference type="NCBI Taxonomy" id="1307948"/>
    <lineage>
        <taxon>Bacteria</taxon>
        <taxon>Pseudomonadati</taxon>
        <taxon>Pseudomonadota</taxon>
        <taxon>Alphaproteobacteria</taxon>
        <taxon>Acetobacterales</taxon>
        <taxon>Acetobacteraceae</taxon>
        <taxon>Gluconobacter</taxon>
    </lineage>
</organism>
<gene>
    <name evidence="2" type="ORF">GKA01_13680</name>
</gene>
<evidence type="ECO:0000313" key="2">
    <source>
        <dbReference type="EMBL" id="GEK96171.1"/>
    </source>
</evidence>
<reference evidence="2 3" key="1">
    <citation type="submission" date="2019-07" db="EMBL/GenBank/DDBJ databases">
        <title>Whole genome shotgun sequence of Gluconobacter kanchanaburiensis NBRC 103587.</title>
        <authorList>
            <person name="Hosoyama A."/>
            <person name="Uohara A."/>
            <person name="Ohji S."/>
            <person name="Ichikawa N."/>
        </authorList>
    </citation>
    <scope>NUCLEOTIDE SEQUENCE [LARGE SCALE GENOMIC DNA]</scope>
    <source>
        <strain evidence="2 3">NBRC 103587</strain>
    </source>
</reference>